<reference evidence="2" key="1">
    <citation type="journal article" date="2020" name="Nature">
        <title>Giant virus diversity and host interactions through global metagenomics.</title>
        <authorList>
            <person name="Schulz F."/>
            <person name="Roux S."/>
            <person name="Paez-Espino D."/>
            <person name="Jungbluth S."/>
            <person name="Walsh D.A."/>
            <person name="Denef V.J."/>
            <person name="McMahon K.D."/>
            <person name="Konstantinidis K.T."/>
            <person name="Eloe-Fadrosh E.A."/>
            <person name="Kyrpides N.C."/>
            <person name="Woyke T."/>
        </authorList>
    </citation>
    <scope>NUCLEOTIDE SEQUENCE</scope>
    <source>
        <strain evidence="2">GVMAG-M-3300023174-49</strain>
    </source>
</reference>
<dbReference type="InterPro" id="IPR051218">
    <property type="entry name" value="Sec_MonoDiacylglyc_Lipase"/>
</dbReference>
<organism evidence="2">
    <name type="scientific">viral metagenome</name>
    <dbReference type="NCBI Taxonomy" id="1070528"/>
    <lineage>
        <taxon>unclassified sequences</taxon>
        <taxon>metagenomes</taxon>
        <taxon>organismal metagenomes</taxon>
    </lineage>
</organism>
<dbReference type="EMBL" id="MN739660">
    <property type="protein sequence ID" value="QHT18956.1"/>
    <property type="molecule type" value="Genomic_DNA"/>
</dbReference>
<dbReference type="PANTHER" id="PTHR45856">
    <property type="entry name" value="ALPHA/BETA-HYDROLASES SUPERFAMILY PROTEIN"/>
    <property type="match status" value="1"/>
</dbReference>
<sequence>MKSYFLYLFISSFLLFINRIATFSLEKANISAALSASAYCGKDNYNTLVWKEPANGFILTDIIYDIVNDLHGYVGILPSTQTIYIVFRGSDSIRNWIADFEFVKMKYLTFPECDCSVHNGFYSSAKNVIDDVAKVIQMLKTKYNYEIIVTGHSYGAAVAQLIAMELSAIKIEVAVYTFGQPRIGDMQFANFVNMKIKNVWRIVNNRDIVPHIPITTGLEYYHSCREVFVNESGDINICSESICEDGSCCRQYKIQSTNIIDHMIYLGHNMTCEY</sequence>
<dbReference type="Pfam" id="PF01764">
    <property type="entry name" value="Lipase_3"/>
    <property type="match status" value="1"/>
</dbReference>
<dbReference type="AlphaFoldDB" id="A0A6C0DQ19"/>
<dbReference type="InterPro" id="IPR002921">
    <property type="entry name" value="Fungal_lipase-type"/>
</dbReference>
<protein>
    <recommendedName>
        <fullName evidence="1">Fungal lipase-type domain-containing protein</fullName>
    </recommendedName>
</protein>
<proteinExistence type="predicted"/>
<dbReference type="Gene3D" id="3.40.50.1820">
    <property type="entry name" value="alpha/beta hydrolase"/>
    <property type="match status" value="1"/>
</dbReference>
<name>A0A6C0DQ19_9ZZZZ</name>
<dbReference type="GO" id="GO:0006629">
    <property type="term" value="P:lipid metabolic process"/>
    <property type="evidence" value="ECO:0007669"/>
    <property type="project" value="InterPro"/>
</dbReference>
<dbReference type="PANTHER" id="PTHR45856:SF24">
    <property type="entry name" value="FUNGAL LIPASE-LIKE DOMAIN-CONTAINING PROTEIN"/>
    <property type="match status" value="1"/>
</dbReference>
<dbReference type="SUPFAM" id="SSF53474">
    <property type="entry name" value="alpha/beta-Hydrolases"/>
    <property type="match status" value="1"/>
</dbReference>
<dbReference type="CDD" id="cd00519">
    <property type="entry name" value="Lipase_3"/>
    <property type="match status" value="1"/>
</dbReference>
<dbReference type="InterPro" id="IPR029058">
    <property type="entry name" value="AB_hydrolase_fold"/>
</dbReference>
<evidence type="ECO:0000313" key="2">
    <source>
        <dbReference type="EMBL" id="QHT18956.1"/>
    </source>
</evidence>
<accession>A0A6C0DQ19</accession>
<evidence type="ECO:0000259" key="1">
    <source>
        <dbReference type="Pfam" id="PF01764"/>
    </source>
</evidence>
<feature type="domain" description="Fungal lipase-type" evidence="1">
    <location>
        <begin position="84"/>
        <end position="215"/>
    </location>
</feature>